<dbReference type="InterPro" id="IPR045179">
    <property type="entry name" value="YgfZ/GcvT"/>
</dbReference>
<dbReference type="SUPFAM" id="SSF101790">
    <property type="entry name" value="Aminomethyltransferase beta-barrel domain"/>
    <property type="match status" value="1"/>
</dbReference>
<gene>
    <name evidence="2" type="ORF">CVP04_02305</name>
</gene>
<comment type="caution">
    <text evidence="2">The sequence shown here is derived from an EMBL/GenBank/DDBJ whole genome shotgun (WGS) entry which is preliminary data.</text>
</comment>
<dbReference type="NCBIfam" id="TIGR03317">
    <property type="entry name" value="ygfZ_signature"/>
    <property type="match status" value="1"/>
</dbReference>
<proteinExistence type="predicted"/>
<dbReference type="Gene3D" id="2.40.30.160">
    <property type="match status" value="1"/>
</dbReference>
<name>A0A2M8RYI6_9PAST</name>
<sequence>MKINLTQYRLIRAQGEDAEKFLQGQLTADVIELAVGESTLTAHCDPKGKMSSIFRLFRVTESEFYLIIRQELLTSALDQLKKYAVFSKVTFEFVDCELVGVLDEECQISAEFSLTIAENRRILINPNEKIQADAQAESWDLADIQQGYPILGAKAQNEFIPQALNLQCIERAISFSKGCYIGQETVARAKYRGANKRAMQTFYLKSTALSETVLPEIGGELEMQLESGWRRTGTILSAVNFAGVLWLQAIVSNQTDAETLYRLPEGEILTLYPLPYSLAE</sequence>
<dbReference type="Gene3D" id="3.30.70.1400">
    <property type="entry name" value="Aminomethyltransferase beta-barrel domains"/>
    <property type="match status" value="1"/>
</dbReference>
<dbReference type="PANTHER" id="PTHR22602">
    <property type="entry name" value="TRANSFERASE CAF17, MITOCHONDRIAL-RELATED"/>
    <property type="match status" value="1"/>
</dbReference>
<reference evidence="2 3" key="1">
    <citation type="submission" date="2017-11" db="EMBL/GenBank/DDBJ databases">
        <title>Reclassification of Bisgaard taxon 5 as Caviibacterium pharyngocola gen. nov., sp. nov.</title>
        <authorList>
            <person name="Christensen H."/>
        </authorList>
    </citation>
    <scope>NUCLEOTIDE SEQUENCE [LARGE SCALE GENOMIC DNA]</scope>
    <source>
        <strain evidence="2 3">7_3</strain>
    </source>
</reference>
<dbReference type="Proteomes" id="UP000230282">
    <property type="component" value="Unassembled WGS sequence"/>
</dbReference>
<dbReference type="Pfam" id="PF21130">
    <property type="entry name" value="YgfZ_barrel"/>
    <property type="match status" value="1"/>
</dbReference>
<dbReference type="RefSeq" id="WP_100295910.1">
    <property type="nucleotide sequence ID" value="NZ_PHGZ01000004.1"/>
</dbReference>
<dbReference type="InterPro" id="IPR017703">
    <property type="entry name" value="YgfZ/GCV_T_CS"/>
</dbReference>
<accession>A0A2M8RYI6</accession>
<feature type="domain" description="tRNA-modifying protein YgfZ-like beta-barrel" evidence="1">
    <location>
        <begin position="195"/>
        <end position="264"/>
    </location>
</feature>
<evidence type="ECO:0000313" key="2">
    <source>
        <dbReference type="EMBL" id="PJG83946.1"/>
    </source>
</evidence>
<keyword evidence="3" id="KW-1185">Reference proteome</keyword>
<dbReference type="OrthoDB" id="9796287at2"/>
<dbReference type="GO" id="GO:0016226">
    <property type="term" value="P:iron-sulfur cluster assembly"/>
    <property type="evidence" value="ECO:0007669"/>
    <property type="project" value="TreeGrafter"/>
</dbReference>
<dbReference type="InterPro" id="IPR048451">
    <property type="entry name" value="YgfZ_barrel"/>
</dbReference>
<dbReference type="InterPro" id="IPR029043">
    <property type="entry name" value="GcvT/YgfZ_C"/>
</dbReference>
<dbReference type="AlphaFoldDB" id="A0A2M8RYI6"/>
<evidence type="ECO:0000259" key="1">
    <source>
        <dbReference type="Pfam" id="PF21130"/>
    </source>
</evidence>
<evidence type="ECO:0000313" key="3">
    <source>
        <dbReference type="Proteomes" id="UP000230282"/>
    </source>
</evidence>
<protein>
    <recommendedName>
        <fullName evidence="1">tRNA-modifying protein YgfZ-like beta-barrel domain-containing protein</fullName>
    </recommendedName>
</protein>
<organism evidence="2 3">
    <name type="scientific">Caviibacterium pharyngocola</name>
    <dbReference type="NCBI Taxonomy" id="28159"/>
    <lineage>
        <taxon>Bacteria</taxon>
        <taxon>Pseudomonadati</taxon>
        <taxon>Pseudomonadota</taxon>
        <taxon>Gammaproteobacteria</taxon>
        <taxon>Pasteurellales</taxon>
        <taxon>Pasteurellaceae</taxon>
        <taxon>Caviibacterium</taxon>
    </lineage>
</organism>
<dbReference type="SUPFAM" id="SSF103025">
    <property type="entry name" value="Folate-binding domain"/>
    <property type="match status" value="1"/>
</dbReference>
<dbReference type="EMBL" id="PHGZ01000004">
    <property type="protein sequence ID" value="PJG83946.1"/>
    <property type="molecule type" value="Genomic_DNA"/>
</dbReference>
<dbReference type="PANTHER" id="PTHR22602:SF0">
    <property type="entry name" value="TRANSFERASE CAF17, MITOCHONDRIAL-RELATED"/>
    <property type="match status" value="1"/>
</dbReference>